<gene>
    <name evidence="1" type="ORF">Rhe02_59050</name>
</gene>
<evidence type="ECO:0000313" key="1">
    <source>
        <dbReference type="EMBL" id="GIH07838.1"/>
    </source>
</evidence>
<name>A0A8J3QDT3_9ACTN</name>
<protein>
    <recommendedName>
        <fullName evidence="3">Leucine-rich repeat domain-containing protein</fullName>
    </recommendedName>
</protein>
<dbReference type="AlphaFoldDB" id="A0A8J3QDT3"/>
<proteinExistence type="predicted"/>
<evidence type="ECO:0000313" key="2">
    <source>
        <dbReference type="Proteomes" id="UP000612899"/>
    </source>
</evidence>
<keyword evidence="2" id="KW-1185">Reference proteome</keyword>
<dbReference type="InterPro" id="IPR032675">
    <property type="entry name" value="LRR_dom_sf"/>
</dbReference>
<comment type="caution">
    <text evidence="1">The sequence shown here is derived from an EMBL/GenBank/DDBJ whole genome shotgun (WGS) entry which is preliminary data.</text>
</comment>
<accession>A0A8J3QDT3</accession>
<dbReference type="Gene3D" id="3.80.10.10">
    <property type="entry name" value="Ribonuclease Inhibitor"/>
    <property type="match status" value="1"/>
</dbReference>
<reference evidence="1" key="1">
    <citation type="submission" date="2021-01" db="EMBL/GenBank/DDBJ databases">
        <title>Whole genome shotgun sequence of Rhizocola hellebori NBRC 109834.</title>
        <authorList>
            <person name="Komaki H."/>
            <person name="Tamura T."/>
        </authorList>
    </citation>
    <scope>NUCLEOTIDE SEQUENCE</scope>
    <source>
        <strain evidence="1">NBRC 109834</strain>
    </source>
</reference>
<evidence type="ECO:0008006" key="3">
    <source>
        <dbReference type="Google" id="ProtNLM"/>
    </source>
</evidence>
<dbReference type="RefSeq" id="WP_203911614.1">
    <property type="nucleotide sequence ID" value="NZ_BONY01000041.1"/>
</dbReference>
<organism evidence="1 2">
    <name type="scientific">Rhizocola hellebori</name>
    <dbReference type="NCBI Taxonomy" id="1392758"/>
    <lineage>
        <taxon>Bacteria</taxon>
        <taxon>Bacillati</taxon>
        <taxon>Actinomycetota</taxon>
        <taxon>Actinomycetes</taxon>
        <taxon>Micromonosporales</taxon>
        <taxon>Micromonosporaceae</taxon>
        <taxon>Rhizocola</taxon>
    </lineage>
</organism>
<dbReference type="Proteomes" id="UP000612899">
    <property type="component" value="Unassembled WGS sequence"/>
</dbReference>
<dbReference type="EMBL" id="BONY01000041">
    <property type="protein sequence ID" value="GIH07838.1"/>
    <property type="molecule type" value="Genomic_DNA"/>
</dbReference>
<sequence>MGDLSKQPRSVEIDFGAGPAVLNAGIKVLDLRAGRHGIVPADGPVRWDGLDALPQLLTVMWAGPGRGIVEAVAAHPGIRFLYWSDAEGDIDLRATRLGTVCVDGLKLRSVRLPACIESLSLGSARANFGAAPPTATVSGTLRIDAPDAGHRLDLRLFHYGADVVIPQGVRRASSLWVWVGGEISAAVLSTLTDLETLTITFDHAPGTITDLEALGRLTTLRSLQLDEAYGLTVEELPELPALQTLELNGTRRTTAAAVKARYRGSAVGVRVSGAKTDEWLALHMDNPFRDWIEDSKGFGKAACLAYNRARQAADAERALRGLVADLNTLHDKYEMIDTLRREQAWDAYCGLARQLEVPAEQAESWFDDERRF</sequence>